<protein>
    <submittedName>
        <fullName evidence="4">YD repeat</fullName>
    </submittedName>
</protein>
<evidence type="ECO:0000313" key="5">
    <source>
        <dbReference type="Proteomes" id="UP000194350"/>
    </source>
</evidence>
<evidence type="ECO:0000313" key="4">
    <source>
        <dbReference type="EMBL" id="OTA17248.1"/>
    </source>
</evidence>
<dbReference type="InterPro" id="IPR056823">
    <property type="entry name" value="TEN-like_YD-shell"/>
</dbReference>
<dbReference type="InterPro" id="IPR050708">
    <property type="entry name" value="T6SS_VgrG/RHS"/>
</dbReference>
<dbReference type="Gene3D" id="3.90.210.10">
    <property type="entry name" value="Heat-Labile Enterotoxin, subunit A"/>
    <property type="match status" value="1"/>
</dbReference>
<dbReference type="NCBIfam" id="TIGR03696">
    <property type="entry name" value="Rhs_assc_core"/>
    <property type="match status" value="1"/>
</dbReference>
<dbReference type="PANTHER" id="PTHR32305">
    <property type="match status" value="1"/>
</dbReference>
<proteinExistence type="predicted"/>
<dbReference type="RefSeq" id="WP_086108340.1">
    <property type="nucleotide sequence ID" value="NZ_CAWNGD010000060.1"/>
</dbReference>
<dbReference type="OrthoDB" id="5862074at2"/>
<evidence type="ECO:0000313" key="3">
    <source>
        <dbReference type="EMBL" id="OTA15177.1"/>
    </source>
</evidence>
<organism evidence="4 5">
    <name type="scientific">Xenorhabdus vietnamensis</name>
    <dbReference type="NCBI Taxonomy" id="351656"/>
    <lineage>
        <taxon>Bacteria</taxon>
        <taxon>Pseudomonadati</taxon>
        <taxon>Pseudomonadota</taxon>
        <taxon>Gammaproteobacteria</taxon>
        <taxon>Enterobacterales</taxon>
        <taxon>Morganellaceae</taxon>
        <taxon>Xenorhabdus</taxon>
    </lineage>
</organism>
<dbReference type="EMBL" id="MUBJ01000018">
    <property type="protein sequence ID" value="OTA15177.1"/>
    <property type="molecule type" value="Genomic_DNA"/>
</dbReference>
<dbReference type="InterPro" id="IPR022385">
    <property type="entry name" value="Rhs_assc_core"/>
</dbReference>
<dbReference type="EMBL" id="MUBJ01000004">
    <property type="protein sequence ID" value="OTA17248.1"/>
    <property type="molecule type" value="Genomic_DNA"/>
</dbReference>
<dbReference type="PANTHER" id="PTHR32305:SF15">
    <property type="entry name" value="PROTEIN RHSA-RELATED"/>
    <property type="match status" value="1"/>
</dbReference>
<dbReference type="Gene3D" id="2.180.10.10">
    <property type="entry name" value="RHS repeat-associated core"/>
    <property type="match status" value="2"/>
</dbReference>
<dbReference type="SUPFAM" id="SSF56399">
    <property type="entry name" value="ADP-ribosylation"/>
    <property type="match status" value="1"/>
</dbReference>
<reference evidence="4 5" key="1">
    <citation type="submission" date="2016-10" db="EMBL/GenBank/DDBJ databases">
        <title>Systematic genetic and metabolomic analysis of Xenorhabdus and Photorhabdus spp., highlights the requirements for a dual symbiotic and pathogenic life style.</title>
        <authorList>
            <person name="Tobias N.J."/>
            <person name="Wolff H."/>
            <person name="Djahanschiri B."/>
            <person name="Pidot S.J."/>
            <person name="Stinear T.P."/>
            <person name="Ebersberger I."/>
            <person name="Bode H.B."/>
        </authorList>
    </citation>
    <scope>NUCLEOTIDE SEQUENCE [LARGE SCALE GENOMIC DNA]</scope>
    <source>
        <strain evidence="4 5">DSM 22392</strain>
    </source>
</reference>
<dbReference type="Proteomes" id="UP000194350">
    <property type="component" value="Unassembled WGS sequence"/>
</dbReference>
<sequence length="1655" mass="183570">MNNSFNTQAFNFLSASEGGVDPRTGLYNLSLPLMKVTANNLLGPELKLSLNYSPLENMNQGLGIGFTLGQTIFNSSTNQLQLSTGENYKIVPGTTDARDKKIDNFQFSFTNGENESAGYDIQYKNGTYEHLSLIGGNFYAADLIQSPIGRKITLNWSYTGQFIQLFTVKDELRTLCSFNYDNSVILTLWPETPDSYQLEFVLLGSEQLTEVLLHDNDSPLSWQFGYEYVGPGGSINAITSVKYPTGKEEKVVYNSTEGMQFPDNSGLAPLPYVIEFTQLPGGGQPANIKNYEYTTTNYLGYAGDFGHWSADSDYTYTTLTDYIYGSTEYFLDEQGKPAISIQRSYNNYHLLINERHERQACVTENTTDYYAEKGVFFDDQPKQFLLPKQSSIIYIDADQNQRTEITTTEFDEYGNLTLKITPDGTRTEVSWYKAEGEEGCPPEPNNFVRFMKSSATVSMQIPGIPTPPIQETRYTYATIGDSSFIVQISEAFYSDNKRLHQNTTEYQSQLNSQEFGRITGTNNIIYSESSDSYQSSQHIDSQVSEDVLAQTSTLTGYDNIQTSFSRNYCAKKGLLLNEKNVQQVETHYEYDVLGRIISRTYNPDSSYENKTRWQYEFSNQSLLTTEIDAKGNAIRHHFDGLGNLIQQQKMEVNEGKWFEIKNYQFNSLGEINTGTGYDWPDDAQPKNSHSVTAENQYDGWSSLAVTQYSDGTTNHQINHPVDMQSIVYKTGQSNSENSESGHVTITYDVNHRPLTLSRTTVSGTEDGQRHFVYDGLGRLYQEINEVGAVVTRIYDDYHRVIKQIQPDNTEVNITYAPYLTGNYISAISVKGKNAQSEIKTWDLGTQQFDSLGRLTERVSGGRLYQYHYEGGATKPAQVITPAGEQLEYTYIPELNNVVNQFTANGITQQFTYDRITGLCVSADVSGGQRTVNHWNGAGKLSAEQFYNQTETLKETAYQWTLMGQLINFTDISQKTTYYTRNSVGQITQIHDDSLNCALGYDPLGQQVSQLTQNTQTQESLQTILGYDDFGREISREILNNQGSSIKLSQSWRENGQLATRETSQDGNAVRTENWEYDICGRMTRYQASGQYLSDSYGMPIAEQTYSYDALNNVSQVVTTQPDDSKDIASYWYENTDDPTQLTRVTHSHPGYPSEIALSYDANGRMLKDEAGRTLTYDALGRLTRVQQDDTGCEYGYDAFNRMVTQNINQNNLHELYYRGTELVNEVQVEQNETSRLVKLDQQCLGVAANDELTLLNGDQHNSLLWSQPTGQGGELHGWTPYGEGSSASLPVGFNGQRADPVSGMYHLGNGYRTYNPVLRRFNSPDSFSPFGAGGINPYAYCLNDPINRLDPTGHISSQAIAGIAMGVIGLLATIFTAGAAIAAAGGVMAAVAAASTTSLVTGSVAAVSDVTAIVSGALEDASPEASSALGWVSMATGFVGLTTDLAKSAGKFAKNTKNAIQEARGRLYRIQQEGLSGRGAPAAAKAWKAEDAMTFYRADDRSPDQIRQAGGFYPRSADSADTIKDRFKTNFSQDGGTLSQNHVRSPNPDFVSFGTDLESGGYAGTRNYLYKVEIPGMKEMPITPGVMGTATVGRIMPVSAPKLLLTGDNVASSQFIAMMPKRTSEATFATPVPSDYITGYRARGAEGSQFLDFKI</sequence>
<name>A0A1Y2SGW2_9GAMM</name>
<keyword evidence="1" id="KW-0677">Repeat</keyword>
<comment type="caution">
    <text evidence="4">The sequence shown here is derived from an EMBL/GenBank/DDBJ whole genome shotgun (WGS) entry which is preliminary data.</text>
</comment>
<gene>
    <name evidence="4" type="ORF">Xvie_01092</name>
    <name evidence="3" type="ORF">Xvie_02983</name>
</gene>
<dbReference type="Pfam" id="PF25023">
    <property type="entry name" value="TEN_YD-shell"/>
    <property type="match status" value="1"/>
</dbReference>
<dbReference type="STRING" id="351656.Xvie_01092"/>
<feature type="domain" description="Teneurin-like YD-shell" evidence="2">
    <location>
        <begin position="1025"/>
        <end position="1326"/>
    </location>
</feature>
<keyword evidence="5" id="KW-1185">Reference proteome</keyword>
<evidence type="ECO:0000259" key="2">
    <source>
        <dbReference type="Pfam" id="PF25023"/>
    </source>
</evidence>
<accession>A0A1Y2SGW2</accession>
<evidence type="ECO:0000256" key="1">
    <source>
        <dbReference type="ARBA" id="ARBA00022737"/>
    </source>
</evidence>